<dbReference type="RefSeq" id="WP_255036532.1">
    <property type="nucleotide sequence ID" value="NZ_RJUF01000014.1"/>
</dbReference>
<feature type="domain" description="DNA/pantothenate metabolism flavoprotein C-terminal" evidence="6">
    <location>
        <begin position="186"/>
        <end position="396"/>
    </location>
</feature>
<accession>A0AAE3KWE7</accession>
<dbReference type="InterPro" id="IPR035929">
    <property type="entry name" value="CoaB-like_sf"/>
</dbReference>
<comment type="similarity">
    <text evidence="3 4">In the N-terminal section; belongs to the HFCD (homo-oligomeric flavin containing Cys decarboxylase) superfamily.</text>
</comment>
<evidence type="ECO:0000313" key="8">
    <source>
        <dbReference type="Proteomes" id="UP001204144"/>
    </source>
</evidence>
<evidence type="ECO:0000313" key="7">
    <source>
        <dbReference type="EMBL" id="MCP9762760.1"/>
    </source>
</evidence>
<dbReference type="InterPro" id="IPR005252">
    <property type="entry name" value="CoaBC"/>
</dbReference>
<comment type="pathway">
    <text evidence="3 4">Cofactor biosynthesis; coenzyme A biosynthesis; CoA from (R)-pantothenate: step 2/5.</text>
</comment>
<evidence type="ECO:0000256" key="2">
    <source>
        <dbReference type="ARBA" id="ARBA00023239"/>
    </source>
</evidence>
<evidence type="ECO:0000259" key="6">
    <source>
        <dbReference type="Pfam" id="PF04127"/>
    </source>
</evidence>
<comment type="cofactor">
    <cofactor evidence="3">
        <name>FMN</name>
        <dbReference type="ChEBI" id="CHEBI:58210"/>
    </cofactor>
    <text evidence="3">Binds 1 FMN per subunit.</text>
</comment>
<dbReference type="GO" id="GO:0071513">
    <property type="term" value="C:phosphopantothenoylcysteine decarboxylase complex"/>
    <property type="evidence" value="ECO:0007669"/>
    <property type="project" value="TreeGrafter"/>
</dbReference>
<comment type="caution">
    <text evidence="7">The sequence shown here is derived from an EMBL/GenBank/DDBJ whole genome shotgun (WGS) entry which is preliminary data.</text>
</comment>
<feature type="region of interest" description="Phosphopantothenate--cysteine ligase" evidence="3">
    <location>
        <begin position="191"/>
        <end position="403"/>
    </location>
</feature>
<comment type="catalytic activity">
    <reaction evidence="3 4">
        <text>(R)-4'-phosphopantothenate + L-cysteine + CTP = N-[(R)-4-phosphopantothenoyl]-L-cysteine + CMP + diphosphate + H(+)</text>
        <dbReference type="Rhea" id="RHEA:19397"/>
        <dbReference type="ChEBI" id="CHEBI:10986"/>
        <dbReference type="ChEBI" id="CHEBI:15378"/>
        <dbReference type="ChEBI" id="CHEBI:33019"/>
        <dbReference type="ChEBI" id="CHEBI:35235"/>
        <dbReference type="ChEBI" id="CHEBI:37563"/>
        <dbReference type="ChEBI" id="CHEBI:59458"/>
        <dbReference type="ChEBI" id="CHEBI:60377"/>
        <dbReference type="EC" id="6.3.2.5"/>
    </reaction>
</comment>
<evidence type="ECO:0000256" key="1">
    <source>
        <dbReference type="ARBA" id="ARBA00022793"/>
    </source>
</evidence>
<dbReference type="Pfam" id="PF02441">
    <property type="entry name" value="Flavoprotein"/>
    <property type="match status" value="1"/>
</dbReference>
<keyword evidence="3" id="KW-0460">Magnesium</keyword>
<keyword evidence="2 3" id="KW-0456">Lyase</keyword>
<feature type="binding site" evidence="3">
    <location>
        <position position="338"/>
    </location>
    <ligand>
        <name>CTP</name>
        <dbReference type="ChEBI" id="CHEBI:37563"/>
    </ligand>
</feature>
<comment type="function">
    <text evidence="4">Catalyzes two steps in the biosynthesis of coenzyme A. In the first step cysteine is conjugated to 4'-phosphopantothenate to form 4-phosphopantothenoylcysteine, in the latter compound is decarboxylated to form 4'-phosphopantotheine.</text>
</comment>
<dbReference type="GO" id="GO:0004632">
    <property type="term" value="F:phosphopantothenate--cysteine ligase activity"/>
    <property type="evidence" value="ECO:0007669"/>
    <property type="project" value="UniProtKB-UniRule"/>
</dbReference>
<dbReference type="PANTHER" id="PTHR14359:SF6">
    <property type="entry name" value="PHOSPHOPANTOTHENOYLCYSTEINE DECARBOXYLASE"/>
    <property type="match status" value="1"/>
</dbReference>
<dbReference type="InterPro" id="IPR003382">
    <property type="entry name" value="Flavoprotein"/>
</dbReference>
<evidence type="ECO:0000256" key="3">
    <source>
        <dbReference type="HAMAP-Rule" id="MF_02225"/>
    </source>
</evidence>
<keyword evidence="3 4" id="KW-0436">Ligase</keyword>
<dbReference type="Gene3D" id="3.40.50.1950">
    <property type="entry name" value="Flavin prenyltransferase-like"/>
    <property type="match status" value="1"/>
</dbReference>
<evidence type="ECO:0000259" key="5">
    <source>
        <dbReference type="Pfam" id="PF02441"/>
    </source>
</evidence>
<comment type="similarity">
    <text evidence="3 4">In the C-terminal section; belongs to the PPC synthetase family.</text>
</comment>
<dbReference type="EC" id="6.3.2.5" evidence="3"/>
<dbReference type="GO" id="GO:0015937">
    <property type="term" value="P:coenzyme A biosynthetic process"/>
    <property type="evidence" value="ECO:0007669"/>
    <property type="project" value="UniProtKB-UniRule"/>
</dbReference>
<dbReference type="Pfam" id="PF04127">
    <property type="entry name" value="DFP"/>
    <property type="match status" value="1"/>
</dbReference>
<dbReference type="EMBL" id="RJUF01000014">
    <property type="protein sequence ID" value="MCP9762760.1"/>
    <property type="molecule type" value="Genomic_DNA"/>
</dbReference>
<organism evidence="7 8">
    <name type="scientific">Lacihabitans soyangensis</name>
    <dbReference type="NCBI Taxonomy" id="869394"/>
    <lineage>
        <taxon>Bacteria</taxon>
        <taxon>Pseudomonadati</taxon>
        <taxon>Bacteroidota</taxon>
        <taxon>Cytophagia</taxon>
        <taxon>Cytophagales</taxon>
        <taxon>Leadbetterellaceae</taxon>
        <taxon>Lacihabitans</taxon>
    </lineage>
</organism>
<comment type="pathway">
    <text evidence="3 4">Cofactor biosynthesis; coenzyme A biosynthesis; CoA from (R)-pantothenate: step 3/5.</text>
</comment>
<feature type="binding site" evidence="3">
    <location>
        <position position="279"/>
    </location>
    <ligand>
        <name>CTP</name>
        <dbReference type="ChEBI" id="CHEBI:37563"/>
    </ligand>
</feature>
<comment type="cofactor">
    <cofactor evidence="3">
        <name>Mg(2+)</name>
        <dbReference type="ChEBI" id="CHEBI:18420"/>
    </cofactor>
</comment>
<feature type="binding site" evidence="3">
    <location>
        <position position="324"/>
    </location>
    <ligand>
        <name>CTP</name>
        <dbReference type="ChEBI" id="CHEBI:37563"/>
    </ligand>
</feature>
<dbReference type="NCBIfam" id="TIGR00521">
    <property type="entry name" value="coaBC_dfp"/>
    <property type="match status" value="1"/>
</dbReference>
<proteinExistence type="inferred from homology"/>
<dbReference type="SUPFAM" id="SSF102645">
    <property type="entry name" value="CoaB-like"/>
    <property type="match status" value="1"/>
</dbReference>
<keyword evidence="3 4" id="KW-0285">Flavoprotein</keyword>
<keyword evidence="3" id="KW-0479">Metal-binding</keyword>
<dbReference type="Proteomes" id="UP001204144">
    <property type="component" value="Unassembled WGS sequence"/>
</dbReference>
<feature type="binding site" evidence="3">
    <location>
        <position position="342"/>
    </location>
    <ligand>
        <name>CTP</name>
        <dbReference type="ChEBI" id="CHEBI:37563"/>
    </ligand>
</feature>
<dbReference type="GO" id="GO:0010181">
    <property type="term" value="F:FMN binding"/>
    <property type="evidence" value="ECO:0007669"/>
    <property type="project" value="UniProtKB-UniRule"/>
</dbReference>
<dbReference type="InterPro" id="IPR007085">
    <property type="entry name" value="DNA/pantothenate-metab_flavo_C"/>
</dbReference>
<keyword evidence="1 3" id="KW-0210">Decarboxylase</keyword>
<keyword evidence="8" id="KW-1185">Reference proteome</keyword>
<dbReference type="PANTHER" id="PTHR14359">
    <property type="entry name" value="HOMO-OLIGOMERIC FLAVIN CONTAINING CYS DECARBOXYLASE FAMILY"/>
    <property type="match status" value="1"/>
</dbReference>
<keyword evidence="3 4" id="KW-0288">FMN</keyword>
<evidence type="ECO:0000256" key="4">
    <source>
        <dbReference type="RuleBase" id="RU364078"/>
    </source>
</evidence>
<dbReference type="AlphaFoldDB" id="A0AAE3KWE7"/>
<gene>
    <name evidence="3 7" type="primary">coaBC</name>
    <name evidence="7" type="ORF">EGI31_07305</name>
</gene>
<dbReference type="GO" id="GO:0004633">
    <property type="term" value="F:phosphopantothenoylcysteine decarboxylase activity"/>
    <property type="evidence" value="ECO:0007669"/>
    <property type="project" value="UniProtKB-UniRule"/>
</dbReference>
<keyword evidence="3" id="KW-0511">Multifunctional enzyme</keyword>
<dbReference type="GO" id="GO:0046872">
    <property type="term" value="F:metal ion binding"/>
    <property type="evidence" value="ECO:0007669"/>
    <property type="project" value="UniProtKB-KW"/>
</dbReference>
<sequence>MILKNKNILIGVSGSIAAYKIASLVRLLVKEEANVKVIMTDAAKTFITPLTLATLSKNPVLSAFSADETGQWNNHVELGLWADLMLIAPASANTLAKCANGICDNLLVATYLSARCAVYFAPAMDLDMYAHFSTKNNLKLLTENGNHLIEPNEGELASGLEGKGRMAEPEEIVSVLEAHFAQNPALKGKRVLISAGPTQEDIDPVRYISNHSSGKMGFEIAKAFALAGADVTLVAGPNSLKTLAKVNNIGVRSAAEMFAAMAEYHADADIVIFSAAVADYKPKTVADKKLKKNDAEMFVELERTQDIAGFLGGKKNGHQIHVGFALETNDELQNAKGKLDRKNFDMIVLNSLQDKGAGFRYDTNKITILDKLGNERIFDLKSKELVAEDIKNAVLEYINHSTK</sequence>
<comment type="function">
    <text evidence="3">Catalyzes two sequential steps in the biosynthesis of coenzyme A. In the first step cysteine is conjugated to 4'-phosphopantothenate to form 4-phosphopantothenoylcysteine. In the second step the latter compound is decarboxylated to form 4'-phosphopantotheine.</text>
</comment>
<dbReference type="GO" id="GO:0015941">
    <property type="term" value="P:pantothenate catabolic process"/>
    <property type="evidence" value="ECO:0007669"/>
    <property type="project" value="InterPro"/>
</dbReference>
<reference evidence="7 8" key="1">
    <citation type="submission" date="2018-11" db="EMBL/GenBank/DDBJ databases">
        <title>Novel bacteria species description.</title>
        <authorList>
            <person name="Han J.-H."/>
        </authorList>
    </citation>
    <scope>NUCLEOTIDE SEQUENCE [LARGE SCALE GENOMIC DNA]</scope>
    <source>
        <strain evidence="7 8">KCTC23259</strain>
    </source>
</reference>
<dbReference type="InterPro" id="IPR036551">
    <property type="entry name" value="Flavin_trans-like"/>
</dbReference>
<comment type="catalytic activity">
    <reaction evidence="3 4">
        <text>N-[(R)-4-phosphopantothenoyl]-L-cysteine + H(+) = (R)-4'-phosphopantetheine + CO2</text>
        <dbReference type="Rhea" id="RHEA:16793"/>
        <dbReference type="ChEBI" id="CHEBI:15378"/>
        <dbReference type="ChEBI" id="CHEBI:16526"/>
        <dbReference type="ChEBI" id="CHEBI:59458"/>
        <dbReference type="ChEBI" id="CHEBI:61723"/>
        <dbReference type="EC" id="4.1.1.36"/>
    </reaction>
</comment>
<dbReference type="SUPFAM" id="SSF52507">
    <property type="entry name" value="Homo-oligomeric flavin-containing Cys decarboxylases, HFCD"/>
    <property type="match status" value="1"/>
</dbReference>
<feature type="binding site" evidence="3">
    <location>
        <position position="289"/>
    </location>
    <ligand>
        <name>CTP</name>
        <dbReference type="ChEBI" id="CHEBI:37563"/>
    </ligand>
</feature>
<feature type="region of interest" description="Phosphopantothenoylcysteine decarboxylase" evidence="3">
    <location>
        <begin position="1"/>
        <end position="190"/>
    </location>
</feature>
<dbReference type="EC" id="4.1.1.36" evidence="3"/>
<feature type="domain" description="Flavoprotein" evidence="5">
    <location>
        <begin position="6"/>
        <end position="177"/>
    </location>
</feature>
<dbReference type="HAMAP" id="MF_02225">
    <property type="entry name" value="CoaBC"/>
    <property type="match status" value="1"/>
</dbReference>
<dbReference type="Gene3D" id="3.40.50.10300">
    <property type="entry name" value="CoaB-like"/>
    <property type="match status" value="1"/>
</dbReference>
<name>A0AAE3KWE7_9BACT</name>
<protein>
    <recommendedName>
        <fullName evidence="3">Coenzyme A biosynthesis bifunctional protein CoaBC</fullName>
    </recommendedName>
    <alternativeName>
        <fullName evidence="3">DNA/pantothenate metabolism flavoprotein</fullName>
    </alternativeName>
    <alternativeName>
        <fullName evidence="3">Phosphopantothenoylcysteine synthetase/decarboxylase</fullName>
        <shortName evidence="3">PPCS-PPCDC</shortName>
    </alternativeName>
    <domain>
        <recommendedName>
            <fullName evidence="3">Phosphopantothenoylcysteine decarboxylase</fullName>
            <shortName evidence="3">PPC decarboxylase</shortName>
            <shortName evidence="3">PPC-DC</shortName>
            <ecNumber evidence="3">4.1.1.36</ecNumber>
        </recommendedName>
        <alternativeName>
            <fullName evidence="3">CoaC</fullName>
        </alternativeName>
    </domain>
    <domain>
        <recommendedName>
            <fullName evidence="3">Phosphopantothenate--cysteine ligase</fullName>
            <ecNumber evidence="3">6.3.2.5</ecNumber>
        </recommendedName>
        <alternativeName>
            <fullName evidence="3">CoaB</fullName>
        </alternativeName>
        <alternativeName>
            <fullName evidence="3">Phosphopantothenoylcysteine synthetase</fullName>
            <shortName evidence="3">PPC synthetase</shortName>
            <shortName evidence="3">PPC-S</shortName>
        </alternativeName>
    </domain>
</protein>
<comment type="caution">
    <text evidence="3">Lacks conserved residue(s) required for the propagation of feature annotation.</text>
</comment>